<keyword evidence="2" id="KW-1185">Reference proteome</keyword>
<organism evidence="1 2">
    <name type="scientific">Mucuna pruriens</name>
    <name type="common">Velvet bean</name>
    <name type="synonym">Dolichos pruriens</name>
    <dbReference type="NCBI Taxonomy" id="157652"/>
    <lineage>
        <taxon>Eukaryota</taxon>
        <taxon>Viridiplantae</taxon>
        <taxon>Streptophyta</taxon>
        <taxon>Embryophyta</taxon>
        <taxon>Tracheophyta</taxon>
        <taxon>Spermatophyta</taxon>
        <taxon>Magnoliopsida</taxon>
        <taxon>eudicotyledons</taxon>
        <taxon>Gunneridae</taxon>
        <taxon>Pentapetalae</taxon>
        <taxon>rosids</taxon>
        <taxon>fabids</taxon>
        <taxon>Fabales</taxon>
        <taxon>Fabaceae</taxon>
        <taxon>Papilionoideae</taxon>
        <taxon>50 kb inversion clade</taxon>
        <taxon>NPAAA clade</taxon>
        <taxon>indigoferoid/millettioid clade</taxon>
        <taxon>Phaseoleae</taxon>
        <taxon>Mucuna</taxon>
    </lineage>
</organism>
<proteinExistence type="predicted"/>
<name>A0A371FZA2_MUCPR</name>
<dbReference type="EMBL" id="QJKJ01007302">
    <property type="protein sequence ID" value="RDX83600.1"/>
    <property type="molecule type" value="Genomic_DNA"/>
</dbReference>
<dbReference type="AlphaFoldDB" id="A0A371FZA2"/>
<comment type="caution">
    <text evidence="1">The sequence shown here is derived from an EMBL/GenBank/DDBJ whole genome shotgun (WGS) entry which is preliminary data.</text>
</comment>
<evidence type="ECO:0000313" key="1">
    <source>
        <dbReference type="EMBL" id="RDX83600.1"/>
    </source>
</evidence>
<gene>
    <name evidence="1" type="ORF">CR513_35472</name>
</gene>
<feature type="non-terminal residue" evidence="1">
    <location>
        <position position="1"/>
    </location>
</feature>
<accession>A0A371FZA2</accession>
<reference evidence="1" key="1">
    <citation type="submission" date="2018-05" db="EMBL/GenBank/DDBJ databases">
        <title>Draft genome of Mucuna pruriens seed.</title>
        <authorList>
            <person name="Nnadi N.E."/>
            <person name="Vos R."/>
            <person name="Hasami M.H."/>
            <person name="Devisetty U.K."/>
            <person name="Aguiy J.C."/>
        </authorList>
    </citation>
    <scope>NUCLEOTIDE SEQUENCE [LARGE SCALE GENOMIC DNA]</scope>
    <source>
        <strain evidence="1">JCA_2017</strain>
    </source>
</reference>
<dbReference type="Proteomes" id="UP000257109">
    <property type="component" value="Unassembled WGS sequence"/>
</dbReference>
<sequence>TISRPLLLKWTDLGSYMLQAVEHCITGEAACCRTTSTKCTGMSLWHMYLYGAPNRRMPHRTGNRGSIRPRDSNRKICLKTRVAINSRFRNTKHHRFDNNNNRFRSKTIHL</sequence>
<evidence type="ECO:0000313" key="2">
    <source>
        <dbReference type="Proteomes" id="UP000257109"/>
    </source>
</evidence>
<protein>
    <submittedName>
        <fullName evidence="1">Uncharacterized protein</fullName>
    </submittedName>
</protein>